<sequence>MSFAASPSTIMMKSYRGKLHLSIITVIVCSFAFLALLYTERLSFLSSNSILKSQSCAKRGAVTKAKDKAAEENLENHEIDDRFEFDAEECNIAHGMWVFNRSIKPLYTDRSCPYLDRQFSCVKNGRLDFDYLHWEWQPEDCSLPRFNPELALKKLRGKRLLFVGDSLQRNQWESFICMIEWTIAPEKKSMKQGKVRSVFKAKEYNATIEFYWAPFLVESNTDIDVLDPKKRILKVDSVAKHSKHWEGADILAFNTYVWWMSGLRLKTLWGSFANGEDGFAELDAPVAYKIGLKTWANWIDSTINPNKTRIFFTTLSPVHTRSEDWGREDGLKCFNETKPVMKKKFWGNGSDKKMMSVVDGVLKKMKVPVTVLNITQLSQYRIDAHSSIYTETGGRLLNDEEKADPRRHADCIHWCLPGVPDTWNQIFLAHL</sequence>
<dbReference type="Proteomes" id="UP000515121">
    <property type="component" value="Unplaced"/>
</dbReference>
<dbReference type="OrthoDB" id="630188at2759"/>
<comment type="similarity">
    <text evidence="2">Belongs to the PC-esterase family. TBL subfamily.</text>
</comment>
<dbReference type="InterPro" id="IPR029962">
    <property type="entry name" value="TBL"/>
</dbReference>
<gene>
    <name evidence="11" type="primary">LOC111311130</name>
</gene>
<evidence type="ECO:0000256" key="7">
    <source>
        <dbReference type="SAM" id="Phobius"/>
    </source>
</evidence>
<comment type="subcellular location">
    <subcellularLocation>
        <location evidence="1">Membrane</location>
        <topology evidence="1">Single-pass membrane protein</topology>
    </subcellularLocation>
</comment>
<evidence type="ECO:0000313" key="11">
    <source>
        <dbReference type="RefSeq" id="XP_022766236.1"/>
    </source>
</evidence>
<dbReference type="GO" id="GO:0005794">
    <property type="term" value="C:Golgi apparatus"/>
    <property type="evidence" value="ECO:0007669"/>
    <property type="project" value="TreeGrafter"/>
</dbReference>
<accession>A0A6P6AMZ8</accession>
<dbReference type="GO" id="GO:0016020">
    <property type="term" value="C:membrane"/>
    <property type="evidence" value="ECO:0007669"/>
    <property type="project" value="UniProtKB-SubCell"/>
</dbReference>
<evidence type="ECO:0000256" key="5">
    <source>
        <dbReference type="ARBA" id="ARBA00022989"/>
    </source>
</evidence>
<keyword evidence="4" id="KW-0735">Signal-anchor</keyword>
<reference evidence="11" key="1">
    <citation type="submission" date="2025-08" db="UniProtKB">
        <authorList>
            <consortium name="RefSeq"/>
        </authorList>
    </citation>
    <scope>IDENTIFICATION</scope>
    <source>
        <tissue evidence="11">Fruit stalk</tissue>
    </source>
</reference>
<evidence type="ECO:0000256" key="3">
    <source>
        <dbReference type="ARBA" id="ARBA00022692"/>
    </source>
</evidence>
<feature type="transmembrane region" description="Helical" evidence="7">
    <location>
        <begin position="21"/>
        <end position="39"/>
    </location>
</feature>
<keyword evidence="5 7" id="KW-1133">Transmembrane helix</keyword>
<name>A0A6P6AMZ8_DURZI</name>
<organism evidence="10 11">
    <name type="scientific">Durio zibethinus</name>
    <name type="common">Durian</name>
    <dbReference type="NCBI Taxonomy" id="66656"/>
    <lineage>
        <taxon>Eukaryota</taxon>
        <taxon>Viridiplantae</taxon>
        <taxon>Streptophyta</taxon>
        <taxon>Embryophyta</taxon>
        <taxon>Tracheophyta</taxon>
        <taxon>Spermatophyta</taxon>
        <taxon>Magnoliopsida</taxon>
        <taxon>eudicotyledons</taxon>
        <taxon>Gunneridae</taxon>
        <taxon>Pentapetalae</taxon>
        <taxon>rosids</taxon>
        <taxon>malvids</taxon>
        <taxon>Malvales</taxon>
        <taxon>Malvaceae</taxon>
        <taxon>Helicteroideae</taxon>
        <taxon>Durio</taxon>
    </lineage>
</organism>
<evidence type="ECO:0000259" key="9">
    <source>
        <dbReference type="Pfam" id="PF14416"/>
    </source>
</evidence>
<dbReference type="InterPro" id="IPR025846">
    <property type="entry name" value="TBL_N"/>
</dbReference>
<proteinExistence type="inferred from homology"/>
<keyword evidence="6 7" id="KW-0472">Membrane</keyword>
<dbReference type="GeneID" id="111311130"/>
<dbReference type="GO" id="GO:0016413">
    <property type="term" value="F:O-acetyltransferase activity"/>
    <property type="evidence" value="ECO:0007669"/>
    <property type="project" value="InterPro"/>
</dbReference>
<keyword evidence="3 7" id="KW-0812">Transmembrane</keyword>
<evidence type="ECO:0000256" key="2">
    <source>
        <dbReference type="ARBA" id="ARBA00007727"/>
    </source>
</evidence>
<evidence type="ECO:0000256" key="1">
    <source>
        <dbReference type="ARBA" id="ARBA00004167"/>
    </source>
</evidence>
<evidence type="ECO:0000259" key="8">
    <source>
        <dbReference type="Pfam" id="PF13839"/>
    </source>
</evidence>
<protein>
    <submittedName>
        <fullName evidence="11">Protein trichome birefringence-like 3</fullName>
    </submittedName>
</protein>
<dbReference type="PANTHER" id="PTHR32285">
    <property type="entry name" value="PROTEIN TRICHOME BIREFRINGENCE-LIKE 9-RELATED"/>
    <property type="match status" value="1"/>
</dbReference>
<dbReference type="Pfam" id="PF14416">
    <property type="entry name" value="PMR5N"/>
    <property type="match status" value="1"/>
</dbReference>
<dbReference type="InterPro" id="IPR026057">
    <property type="entry name" value="TBL_C"/>
</dbReference>
<evidence type="ECO:0000313" key="10">
    <source>
        <dbReference type="Proteomes" id="UP000515121"/>
    </source>
</evidence>
<dbReference type="RefSeq" id="XP_022766236.1">
    <property type="nucleotide sequence ID" value="XM_022910501.1"/>
</dbReference>
<dbReference type="AlphaFoldDB" id="A0A6P6AMZ8"/>
<dbReference type="PANTHER" id="PTHR32285:SF7">
    <property type="entry name" value="PROTEIN TRICHOME BIREFRINGENCE-LIKE 3"/>
    <property type="match status" value="1"/>
</dbReference>
<dbReference type="KEGG" id="dzi:111311130"/>
<evidence type="ECO:0000256" key="6">
    <source>
        <dbReference type="ARBA" id="ARBA00023136"/>
    </source>
</evidence>
<dbReference type="Pfam" id="PF13839">
    <property type="entry name" value="PC-Esterase"/>
    <property type="match status" value="1"/>
</dbReference>
<feature type="domain" description="Trichome birefringence-like N-terminal" evidence="9">
    <location>
        <begin position="88"/>
        <end position="142"/>
    </location>
</feature>
<keyword evidence="10" id="KW-1185">Reference proteome</keyword>
<feature type="domain" description="Trichome birefringence-like C-terminal" evidence="8">
    <location>
        <begin position="143"/>
        <end position="429"/>
    </location>
</feature>
<evidence type="ECO:0000256" key="4">
    <source>
        <dbReference type="ARBA" id="ARBA00022968"/>
    </source>
</evidence>